<organism evidence="1 2">
    <name type="scientific">Hirundo rustica rustica</name>
    <dbReference type="NCBI Taxonomy" id="333673"/>
    <lineage>
        <taxon>Eukaryota</taxon>
        <taxon>Metazoa</taxon>
        <taxon>Chordata</taxon>
        <taxon>Craniata</taxon>
        <taxon>Vertebrata</taxon>
        <taxon>Euteleostomi</taxon>
        <taxon>Archelosauria</taxon>
        <taxon>Archosauria</taxon>
        <taxon>Dinosauria</taxon>
        <taxon>Saurischia</taxon>
        <taxon>Theropoda</taxon>
        <taxon>Coelurosauria</taxon>
        <taxon>Aves</taxon>
        <taxon>Neognathae</taxon>
        <taxon>Neoaves</taxon>
        <taxon>Telluraves</taxon>
        <taxon>Australaves</taxon>
        <taxon>Passeriformes</taxon>
        <taxon>Sylvioidea</taxon>
        <taxon>Hirundinidae</taxon>
        <taxon>Hirundo</taxon>
    </lineage>
</organism>
<dbReference type="OrthoDB" id="416454at2759"/>
<proteinExistence type="predicted"/>
<dbReference type="PANTHER" id="PTHR33395">
    <property type="entry name" value="TRANSCRIPTASE, PUTATIVE-RELATED-RELATED"/>
    <property type="match status" value="1"/>
</dbReference>
<evidence type="ECO:0008006" key="3">
    <source>
        <dbReference type="Google" id="ProtNLM"/>
    </source>
</evidence>
<gene>
    <name evidence="1" type="ORF">DUI87_19081</name>
</gene>
<evidence type="ECO:0000313" key="1">
    <source>
        <dbReference type="EMBL" id="RMC04262.1"/>
    </source>
</evidence>
<dbReference type="AlphaFoldDB" id="A0A3M0JTD4"/>
<dbReference type="GO" id="GO:0007508">
    <property type="term" value="P:larval heart development"/>
    <property type="evidence" value="ECO:0007669"/>
    <property type="project" value="TreeGrafter"/>
</dbReference>
<keyword evidence="2" id="KW-1185">Reference proteome</keyword>
<comment type="caution">
    <text evidence="1">The sequence shown here is derived from an EMBL/GenBank/DDBJ whole genome shotgun (WGS) entry which is preliminary data.</text>
</comment>
<name>A0A3M0JTD4_HIRRU</name>
<dbReference type="GO" id="GO:0031012">
    <property type="term" value="C:extracellular matrix"/>
    <property type="evidence" value="ECO:0007669"/>
    <property type="project" value="TreeGrafter"/>
</dbReference>
<reference evidence="1 2" key="1">
    <citation type="submission" date="2018-07" db="EMBL/GenBank/DDBJ databases">
        <title>A high quality draft genome assembly of the barn swallow (H. rustica rustica).</title>
        <authorList>
            <person name="Formenti G."/>
            <person name="Chiara M."/>
            <person name="Poveda L."/>
            <person name="Francoijs K.-J."/>
            <person name="Bonisoli-Alquati A."/>
            <person name="Canova L."/>
            <person name="Gianfranceschi L."/>
            <person name="Horner D.S."/>
            <person name="Saino N."/>
        </authorList>
    </citation>
    <scope>NUCLEOTIDE SEQUENCE [LARGE SCALE GENOMIC DNA]</scope>
    <source>
        <strain evidence="1">Chelidonia</strain>
        <tissue evidence="1">Blood</tissue>
    </source>
</reference>
<dbReference type="GO" id="GO:0061343">
    <property type="term" value="P:cell adhesion involved in heart morphogenesis"/>
    <property type="evidence" value="ECO:0007669"/>
    <property type="project" value="TreeGrafter"/>
</dbReference>
<evidence type="ECO:0000313" key="2">
    <source>
        <dbReference type="Proteomes" id="UP000269221"/>
    </source>
</evidence>
<dbReference type="Proteomes" id="UP000269221">
    <property type="component" value="Unassembled WGS sequence"/>
</dbReference>
<dbReference type="PANTHER" id="PTHR33395:SF22">
    <property type="entry name" value="REVERSE TRANSCRIPTASE DOMAIN-CONTAINING PROTEIN"/>
    <property type="match status" value="1"/>
</dbReference>
<dbReference type="EMBL" id="QRBI01000126">
    <property type="protein sequence ID" value="RMC04262.1"/>
    <property type="molecule type" value="Genomic_DNA"/>
</dbReference>
<dbReference type="InterPro" id="IPR008916">
    <property type="entry name" value="Retrov_capsid_C"/>
</dbReference>
<dbReference type="Gene3D" id="1.10.1200.30">
    <property type="match status" value="1"/>
</dbReference>
<dbReference type="STRING" id="333673.A0A3M0JTD4"/>
<sequence>MNLLMTQRSTPDRPHLGYCIQLWGFQDKDVDLLKAIELQVKKEGAQEQVLEEMALANANEQYKAAILSLSMELAPTLDDMLQKETKDNVGMFLNEQGTLATEDTEKGEVLNAFFASIFTNKTSPQGSLTQETRVKEWWEEDIPLVKEDWVREHLSKLDIQKSVGPEGIHPEVLKALADIIGRPLMIIFERLWRSGEVPEDWKKANVTLVFKKGMKEDPGNYCPVSLTSVPGKVMECLIL</sequence>
<accession>A0A3M0JTD4</accession>
<protein>
    <recommendedName>
        <fullName evidence="3">Reverse transcriptase domain-containing protein</fullName>
    </recommendedName>
</protein>